<dbReference type="EMBL" id="PVSR01000018">
    <property type="protein sequence ID" value="PRW63169.1"/>
    <property type="molecule type" value="Genomic_DNA"/>
</dbReference>
<dbReference type="AlphaFoldDB" id="A0A2T0GVM8"/>
<accession>A0A2T0GVM8</accession>
<organism evidence="2 3">
    <name type="scientific">Actinopolyspora mortivallis</name>
    <dbReference type="NCBI Taxonomy" id="33906"/>
    <lineage>
        <taxon>Bacteria</taxon>
        <taxon>Bacillati</taxon>
        <taxon>Actinomycetota</taxon>
        <taxon>Actinomycetes</taxon>
        <taxon>Actinopolysporales</taxon>
        <taxon>Actinopolysporaceae</taxon>
        <taxon>Actinopolyspora</taxon>
    </lineage>
</organism>
<comment type="caution">
    <text evidence="2">The sequence shown here is derived from an EMBL/GenBank/DDBJ whole genome shotgun (WGS) entry which is preliminary data.</text>
</comment>
<dbReference type="InParanoid" id="A0A2T0GVM8"/>
<feature type="compositionally biased region" description="Polar residues" evidence="1">
    <location>
        <begin position="30"/>
        <end position="41"/>
    </location>
</feature>
<name>A0A2T0GVM8_ACTMO</name>
<gene>
    <name evidence="2" type="ORF">CEP50_11440</name>
</gene>
<proteinExistence type="predicted"/>
<keyword evidence="3" id="KW-1185">Reference proteome</keyword>
<evidence type="ECO:0000256" key="1">
    <source>
        <dbReference type="SAM" id="MobiDB-lite"/>
    </source>
</evidence>
<feature type="region of interest" description="Disordered" evidence="1">
    <location>
        <begin position="20"/>
        <end position="43"/>
    </location>
</feature>
<evidence type="ECO:0000313" key="3">
    <source>
        <dbReference type="Proteomes" id="UP000239352"/>
    </source>
</evidence>
<reference evidence="2 3" key="1">
    <citation type="submission" date="2018-03" db="EMBL/GenBank/DDBJ databases">
        <title>Actinopolyspora mortivallis from Sahara, screening for active biomolecules.</title>
        <authorList>
            <person name="Selama O."/>
            <person name="Wellington E.M.H."/>
            <person name="Hacene H."/>
        </authorList>
    </citation>
    <scope>NUCLEOTIDE SEQUENCE [LARGE SCALE GENOMIC DNA]</scope>
    <source>
        <strain evidence="2 3">M5A</strain>
    </source>
</reference>
<dbReference type="Proteomes" id="UP000239352">
    <property type="component" value="Unassembled WGS sequence"/>
</dbReference>
<sequence>MLGLAGVWWPRRLSWSGTLPPTAVAKRRPGSSTLPGRQTEPTPVLSLVPDRALLARVLAGLRAL</sequence>
<dbReference type="STRING" id="1050202.GCA_000384035_03030"/>
<evidence type="ECO:0000313" key="2">
    <source>
        <dbReference type="EMBL" id="PRW63169.1"/>
    </source>
</evidence>
<protein>
    <submittedName>
        <fullName evidence="2">Uncharacterized protein</fullName>
    </submittedName>
</protein>